<evidence type="ECO:0000256" key="1">
    <source>
        <dbReference type="ARBA" id="ARBA00004651"/>
    </source>
</evidence>
<feature type="transmembrane region" description="Helical" evidence="6">
    <location>
        <begin position="188"/>
        <end position="205"/>
    </location>
</feature>
<keyword evidence="5 6" id="KW-0472">Membrane</keyword>
<feature type="transmembrane region" description="Helical" evidence="6">
    <location>
        <begin position="338"/>
        <end position="362"/>
    </location>
</feature>
<evidence type="ECO:0000256" key="6">
    <source>
        <dbReference type="SAM" id="Phobius"/>
    </source>
</evidence>
<dbReference type="GO" id="GO:0005886">
    <property type="term" value="C:plasma membrane"/>
    <property type="evidence" value="ECO:0007669"/>
    <property type="project" value="UniProtKB-SubCell"/>
</dbReference>
<evidence type="ECO:0000256" key="2">
    <source>
        <dbReference type="ARBA" id="ARBA00022475"/>
    </source>
</evidence>
<organism evidence="7 8">
    <name type="scientific">Ancylomarina subtilis</name>
    <dbReference type="NCBI Taxonomy" id="1639035"/>
    <lineage>
        <taxon>Bacteria</taxon>
        <taxon>Pseudomonadati</taxon>
        <taxon>Bacteroidota</taxon>
        <taxon>Bacteroidia</taxon>
        <taxon>Marinilabiliales</taxon>
        <taxon>Marinifilaceae</taxon>
        <taxon>Ancylomarina</taxon>
    </lineage>
</organism>
<gene>
    <name evidence="7" type="ORF">EV201_1133</name>
</gene>
<feature type="transmembrane region" description="Helical" evidence="6">
    <location>
        <begin position="310"/>
        <end position="326"/>
    </location>
</feature>
<accession>A0A4V2FT29</accession>
<feature type="transmembrane region" description="Helical" evidence="6">
    <location>
        <begin position="20"/>
        <end position="39"/>
    </location>
</feature>
<protein>
    <submittedName>
        <fullName evidence="7">O-antigen/teichoic acid export membrane protein</fullName>
    </submittedName>
</protein>
<feature type="transmembrane region" description="Helical" evidence="6">
    <location>
        <begin position="51"/>
        <end position="70"/>
    </location>
</feature>
<name>A0A4V2FT29_9BACT</name>
<evidence type="ECO:0000256" key="3">
    <source>
        <dbReference type="ARBA" id="ARBA00022692"/>
    </source>
</evidence>
<evidence type="ECO:0000256" key="5">
    <source>
        <dbReference type="ARBA" id="ARBA00023136"/>
    </source>
</evidence>
<dbReference type="EMBL" id="SHKN01000001">
    <property type="protein sequence ID" value="RZT96495.1"/>
    <property type="molecule type" value="Genomic_DNA"/>
</dbReference>
<evidence type="ECO:0000313" key="8">
    <source>
        <dbReference type="Proteomes" id="UP000293562"/>
    </source>
</evidence>
<feature type="transmembrane region" description="Helical" evidence="6">
    <location>
        <begin position="398"/>
        <end position="420"/>
    </location>
</feature>
<keyword evidence="2" id="KW-1003">Cell membrane</keyword>
<dbReference type="PANTHER" id="PTHR30250">
    <property type="entry name" value="PST FAMILY PREDICTED COLANIC ACID TRANSPORTER"/>
    <property type="match status" value="1"/>
</dbReference>
<dbReference type="InterPro" id="IPR002797">
    <property type="entry name" value="Polysacc_synth"/>
</dbReference>
<comment type="caution">
    <text evidence="7">The sequence shown here is derived from an EMBL/GenBank/DDBJ whole genome shotgun (WGS) entry which is preliminary data.</text>
</comment>
<keyword evidence="8" id="KW-1185">Reference proteome</keyword>
<feature type="transmembrane region" description="Helical" evidence="6">
    <location>
        <begin position="90"/>
        <end position="114"/>
    </location>
</feature>
<evidence type="ECO:0000256" key="4">
    <source>
        <dbReference type="ARBA" id="ARBA00022989"/>
    </source>
</evidence>
<dbReference type="AlphaFoldDB" id="A0A4V2FT29"/>
<sequence>MNFLLKVKSVLENKFVNGSLWTFISFGIVGVAGLILQTLVTNTYGIANLGVYSQIVSFYALFSCISVSGIESSTLKHTSEYSKDKTALAIIYSSSQLLIIVWSTLVLLALSFTIYFLPNVFSSNEVRHGLLYVLPGIFLFALNKNSNSFLSGLRNMKLYSLIKMLRWGSLMILTGILCIGRVDFIITLKCYTAVELMLFIIFVFINKEYIRFVNTSNKWYKIHFKYGAVSMVSVILSAVQSNIMILISGYYLTLNETGLFSLLMMFSNVFLLVITTIQVNFNPVFAKDWADGSIELINEKLSKIFRVTKYSAPLMFILAMITFYVYDLFFINTEVNSIYYFAILSIGTVAVYLIGWTAPMLTMAGYIIGTMHRSILLSIIQLVFPVILLPLFGFEGAIFSYLFVQIISVFIGVVFIKYYLKINLLKNFFYAKLG</sequence>
<keyword evidence="3 6" id="KW-0812">Transmembrane</keyword>
<feature type="transmembrane region" description="Helical" evidence="6">
    <location>
        <begin position="226"/>
        <end position="252"/>
    </location>
</feature>
<dbReference type="Pfam" id="PF01943">
    <property type="entry name" value="Polysacc_synt"/>
    <property type="match status" value="1"/>
</dbReference>
<feature type="transmembrane region" description="Helical" evidence="6">
    <location>
        <begin position="258"/>
        <end position="277"/>
    </location>
</feature>
<comment type="subcellular location">
    <subcellularLocation>
        <location evidence="1">Cell membrane</location>
        <topology evidence="1">Multi-pass membrane protein</topology>
    </subcellularLocation>
</comment>
<evidence type="ECO:0000313" key="7">
    <source>
        <dbReference type="EMBL" id="RZT96495.1"/>
    </source>
</evidence>
<dbReference type="OrthoDB" id="43925at2"/>
<keyword evidence="4 6" id="KW-1133">Transmembrane helix</keyword>
<proteinExistence type="predicted"/>
<feature type="transmembrane region" description="Helical" evidence="6">
    <location>
        <begin position="126"/>
        <end position="143"/>
    </location>
</feature>
<reference evidence="7 8" key="1">
    <citation type="submission" date="2019-02" db="EMBL/GenBank/DDBJ databases">
        <title>Genomic Encyclopedia of Type Strains, Phase IV (KMG-IV): sequencing the most valuable type-strain genomes for metagenomic binning, comparative biology and taxonomic classification.</title>
        <authorList>
            <person name="Goeker M."/>
        </authorList>
    </citation>
    <scope>NUCLEOTIDE SEQUENCE [LARGE SCALE GENOMIC DNA]</scope>
    <source>
        <strain evidence="7 8">DSM 28825</strain>
    </source>
</reference>
<dbReference type="InterPro" id="IPR050833">
    <property type="entry name" value="Poly_Biosynth_Transport"/>
</dbReference>
<dbReference type="Proteomes" id="UP000293562">
    <property type="component" value="Unassembled WGS sequence"/>
</dbReference>
<dbReference type="RefSeq" id="WP_130306365.1">
    <property type="nucleotide sequence ID" value="NZ_SHKN01000001.1"/>
</dbReference>
<feature type="transmembrane region" description="Helical" evidence="6">
    <location>
        <begin position="164"/>
        <end position="182"/>
    </location>
</feature>
<dbReference type="PANTHER" id="PTHR30250:SF11">
    <property type="entry name" value="O-ANTIGEN TRANSPORTER-RELATED"/>
    <property type="match status" value="1"/>
</dbReference>
<feature type="transmembrane region" description="Helical" evidence="6">
    <location>
        <begin position="374"/>
        <end position="392"/>
    </location>
</feature>